<dbReference type="InterPro" id="IPR000792">
    <property type="entry name" value="Tscrpt_reg_LuxR_C"/>
</dbReference>
<organism evidence="5 6">
    <name type="scientific">Pedobacter endophyticus</name>
    <dbReference type="NCBI Taxonomy" id="2789740"/>
    <lineage>
        <taxon>Bacteria</taxon>
        <taxon>Pseudomonadati</taxon>
        <taxon>Bacteroidota</taxon>
        <taxon>Sphingobacteriia</taxon>
        <taxon>Sphingobacteriales</taxon>
        <taxon>Sphingobacteriaceae</taxon>
        <taxon>Pedobacter</taxon>
    </lineage>
</organism>
<keyword evidence="1" id="KW-0805">Transcription regulation</keyword>
<keyword evidence="2" id="KW-0238">DNA-binding</keyword>
<dbReference type="RefSeq" id="WP_196098479.1">
    <property type="nucleotide sequence ID" value="NZ_CP064939.1"/>
</dbReference>
<dbReference type="PANTHER" id="PTHR44688:SF16">
    <property type="entry name" value="DNA-BINDING TRANSCRIPTIONAL ACTIVATOR DEVR_DOSR"/>
    <property type="match status" value="1"/>
</dbReference>
<dbReference type="EMBL" id="CP064939">
    <property type="protein sequence ID" value="QPH39004.1"/>
    <property type="molecule type" value="Genomic_DNA"/>
</dbReference>
<name>A0A7S9KYQ1_9SPHI</name>
<dbReference type="PROSITE" id="PS00622">
    <property type="entry name" value="HTH_LUXR_1"/>
    <property type="match status" value="1"/>
</dbReference>
<dbReference type="InterPro" id="IPR016032">
    <property type="entry name" value="Sig_transdc_resp-reg_C-effctor"/>
</dbReference>
<dbReference type="Gene3D" id="1.10.10.10">
    <property type="entry name" value="Winged helix-like DNA-binding domain superfamily/Winged helix DNA-binding domain"/>
    <property type="match status" value="1"/>
</dbReference>
<dbReference type="CDD" id="cd06170">
    <property type="entry name" value="LuxR_C_like"/>
    <property type="match status" value="1"/>
</dbReference>
<sequence>MATNNHTGMDDLRKVLDRKLSSQSFATNLDQASSLDQAKQITRFYNGIEGGISVLSDMKARKSYAYYGVLAVKLGLQEKEVIINSIWEDELLSLVHNDDLKKKYSLELRFFQFLNSLNKEDRPGYEAITKLRATNSGGELFFLKHRIIYINLEDGDMSLSLCQYNLIIEHPGFDAPDGIIHNTRTGEVIGMADADAAEILSSREREIIGLIKRGNRSKDIAFKLGVSIHTVNRHRQNIFAKLNVTNAMEACRIAEALGVV</sequence>
<keyword evidence="3" id="KW-0804">Transcription</keyword>
<keyword evidence="6" id="KW-1185">Reference proteome</keyword>
<dbReference type="Proteomes" id="UP000594759">
    <property type="component" value="Chromosome"/>
</dbReference>
<accession>A0A7S9KYQ1</accession>
<dbReference type="SUPFAM" id="SSF46894">
    <property type="entry name" value="C-terminal effector domain of the bipartite response regulators"/>
    <property type="match status" value="1"/>
</dbReference>
<dbReference type="InterPro" id="IPR036388">
    <property type="entry name" value="WH-like_DNA-bd_sf"/>
</dbReference>
<evidence type="ECO:0000313" key="6">
    <source>
        <dbReference type="Proteomes" id="UP000594759"/>
    </source>
</evidence>
<proteinExistence type="predicted"/>
<dbReference type="Gene3D" id="3.30.450.20">
    <property type="entry name" value="PAS domain"/>
    <property type="match status" value="1"/>
</dbReference>
<dbReference type="GO" id="GO:0003677">
    <property type="term" value="F:DNA binding"/>
    <property type="evidence" value="ECO:0007669"/>
    <property type="project" value="UniProtKB-KW"/>
</dbReference>
<evidence type="ECO:0000256" key="1">
    <source>
        <dbReference type="ARBA" id="ARBA00023015"/>
    </source>
</evidence>
<evidence type="ECO:0000256" key="2">
    <source>
        <dbReference type="ARBA" id="ARBA00023125"/>
    </source>
</evidence>
<reference evidence="5 6" key="1">
    <citation type="submission" date="2020-11" db="EMBL/GenBank/DDBJ databases">
        <title>Pedobacter endophytica, an endophytic bacteria isolated form Carex pumila.</title>
        <authorList>
            <person name="Peng Y."/>
            <person name="Jiang L."/>
            <person name="Lee J."/>
        </authorList>
    </citation>
    <scope>NUCLEOTIDE SEQUENCE [LARGE SCALE GENOMIC DNA]</scope>
    <source>
        <strain evidence="5 6">JBR3-12</strain>
    </source>
</reference>
<gene>
    <name evidence="5" type="ORF">IZT61_18365</name>
</gene>
<feature type="domain" description="HTH luxR-type" evidence="4">
    <location>
        <begin position="193"/>
        <end position="258"/>
    </location>
</feature>
<dbReference type="Pfam" id="PF00196">
    <property type="entry name" value="GerE"/>
    <property type="match status" value="1"/>
</dbReference>
<dbReference type="PROSITE" id="PS50043">
    <property type="entry name" value="HTH_LUXR_2"/>
    <property type="match status" value="1"/>
</dbReference>
<dbReference type="AlphaFoldDB" id="A0A7S9KYQ1"/>
<dbReference type="GO" id="GO:0006355">
    <property type="term" value="P:regulation of DNA-templated transcription"/>
    <property type="evidence" value="ECO:0007669"/>
    <property type="project" value="InterPro"/>
</dbReference>
<dbReference type="SMART" id="SM00421">
    <property type="entry name" value="HTH_LUXR"/>
    <property type="match status" value="1"/>
</dbReference>
<protein>
    <submittedName>
        <fullName evidence="5">Helix-turn-helix transcriptional regulator</fullName>
    </submittedName>
</protein>
<dbReference type="PANTHER" id="PTHR44688">
    <property type="entry name" value="DNA-BINDING TRANSCRIPTIONAL ACTIVATOR DEVR_DOSR"/>
    <property type="match status" value="1"/>
</dbReference>
<evidence type="ECO:0000313" key="5">
    <source>
        <dbReference type="EMBL" id="QPH39004.1"/>
    </source>
</evidence>
<evidence type="ECO:0000256" key="3">
    <source>
        <dbReference type="ARBA" id="ARBA00023163"/>
    </source>
</evidence>
<dbReference type="PRINTS" id="PR00038">
    <property type="entry name" value="HTHLUXR"/>
</dbReference>
<dbReference type="KEGG" id="pex:IZT61_18365"/>
<evidence type="ECO:0000259" key="4">
    <source>
        <dbReference type="PROSITE" id="PS50043"/>
    </source>
</evidence>